<gene>
    <name evidence="4" type="ORF">F2A26_06210</name>
</gene>
<sequence length="709" mass="77813">MKFFTMRRLAACVAALLLVSPPLLTGCDDYDDSELWQNVNDLKSRIEALETKIGQMNTEIAALQKIVDDAVTVVKVEKGADGYVIYFSDNTTAEIKNGTAGADAPVIGVKQDTDEVYYWTITTDGKTEWLMAGGAKLRVTGESVKPVMSVDDEGYWTISYDGGKTSERILDAAGDPVSAVTEGSSIGSLFKSVNYDDNNVYFELSDGSIVTVPVRSNFYMLIRKAPEVATFVFGETKVWDVESAGVTKTLVSKPDEWKVTYADGKLTVTAPTEAHKECADLRGTVGITYFSANGQADAVMMDVVADADYRGETVGEDFTVNITEITDKIVTMAVTPKNTETYWYVGYGTKEEIDAKGTDYLVKAPNGYLSMLGFYATMGWLDNYASKGMKSDLSLSIGLQPATEYYAVIFGFEANAATSSSTLTTGVMTVPFKTQEPVVINTVYRIDVSDVSWYGAKYVCVPSDDLGYLHGFIRKSEFDTYDDDAAFMKSRIDIYKRAYRDELESGALTWADLTFTETQTVVAPAYIEEAGATRMGLVDDTEYYVYAFSCTDGNATSPLSKAAFKTGKFIPSEECTFEITTTVERQDVTVNVVPSNRNVTYYFSVTRAAQQEQFDADLQFAVDDLIWTKIWAESQQITLSSLLSKGEDSNKWTDLWAATAYIVCAYGVSEDGAITTRPTLARFVTKGTIDQTSVKNAAASAMGGKVFRR</sequence>
<organism evidence="4 5">
    <name type="scientific">Alistipes finegoldii</name>
    <dbReference type="NCBI Taxonomy" id="214856"/>
    <lineage>
        <taxon>Bacteria</taxon>
        <taxon>Pseudomonadati</taxon>
        <taxon>Bacteroidota</taxon>
        <taxon>Bacteroidia</taxon>
        <taxon>Bacteroidales</taxon>
        <taxon>Rikenellaceae</taxon>
        <taxon>Alistipes</taxon>
    </lineage>
</organism>
<evidence type="ECO:0000313" key="4">
    <source>
        <dbReference type="EMBL" id="KAA3159631.1"/>
    </source>
</evidence>
<dbReference type="SUPFAM" id="SSF69304">
    <property type="entry name" value="Tricorn protease N-terminal domain"/>
    <property type="match status" value="1"/>
</dbReference>
<evidence type="ECO:0000256" key="1">
    <source>
        <dbReference type="SAM" id="Coils"/>
    </source>
</evidence>
<dbReference type="PROSITE" id="PS51257">
    <property type="entry name" value="PROKAR_LIPOPROTEIN"/>
    <property type="match status" value="1"/>
</dbReference>
<dbReference type="RefSeq" id="WP_130062839.1">
    <property type="nucleotide sequence ID" value="NZ_DBFWCH010000003.1"/>
</dbReference>
<dbReference type="InterPro" id="IPR032149">
    <property type="entry name" value="DUF4988"/>
</dbReference>
<feature type="chain" id="PRO_5046809725" description="DUF4988 domain-containing protein" evidence="2">
    <location>
        <begin position="26"/>
        <end position="709"/>
    </location>
</feature>
<proteinExistence type="predicted"/>
<comment type="caution">
    <text evidence="4">The sequence shown here is derived from an EMBL/GenBank/DDBJ whole genome shotgun (WGS) entry which is preliminary data.</text>
</comment>
<accession>A0ABQ6S4I4</accession>
<name>A0ABQ6S4I4_9BACT</name>
<dbReference type="EMBL" id="VVND01000007">
    <property type="protein sequence ID" value="KAA3159631.1"/>
    <property type="molecule type" value="Genomic_DNA"/>
</dbReference>
<dbReference type="Pfam" id="PF16378">
    <property type="entry name" value="DUF4988"/>
    <property type="match status" value="1"/>
</dbReference>
<evidence type="ECO:0000259" key="3">
    <source>
        <dbReference type="Pfam" id="PF16378"/>
    </source>
</evidence>
<dbReference type="Proteomes" id="UP000324870">
    <property type="component" value="Unassembled WGS sequence"/>
</dbReference>
<keyword evidence="1" id="KW-0175">Coiled coil</keyword>
<evidence type="ECO:0000256" key="2">
    <source>
        <dbReference type="SAM" id="SignalP"/>
    </source>
</evidence>
<reference evidence="4 5" key="1">
    <citation type="journal article" date="2019" name="Nat. Med.">
        <title>A library of human gut bacterial isolates paired with longitudinal multiomics data enables mechanistic microbiome research.</title>
        <authorList>
            <person name="Poyet M."/>
            <person name="Groussin M."/>
            <person name="Gibbons S.M."/>
            <person name="Avila-Pacheco J."/>
            <person name="Jiang X."/>
            <person name="Kearney S.M."/>
            <person name="Perrotta A.R."/>
            <person name="Berdy B."/>
            <person name="Zhao S."/>
            <person name="Lieberman T.D."/>
            <person name="Swanson P.K."/>
            <person name="Smith M."/>
            <person name="Roesemann S."/>
            <person name="Alexander J.E."/>
            <person name="Rich S.A."/>
            <person name="Livny J."/>
            <person name="Vlamakis H."/>
            <person name="Clish C."/>
            <person name="Bullock K."/>
            <person name="Deik A."/>
            <person name="Scott J."/>
            <person name="Pierce K.A."/>
            <person name="Xavier R.J."/>
            <person name="Alm E.J."/>
        </authorList>
    </citation>
    <scope>NUCLEOTIDE SEQUENCE [LARGE SCALE GENOMIC DNA]</scope>
    <source>
        <strain evidence="4 5">BIOML-A1</strain>
    </source>
</reference>
<feature type="signal peptide" evidence="2">
    <location>
        <begin position="1"/>
        <end position="25"/>
    </location>
</feature>
<keyword evidence="5" id="KW-1185">Reference proteome</keyword>
<evidence type="ECO:0000313" key="5">
    <source>
        <dbReference type="Proteomes" id="UP000324870"/>
    </source>
</evidence>
<feature type="domain" description="DUF4988" evidence="3">
    <location>
        <begin position="35"/>
        <end position="207"/>
    </location>
</feature>
<feature type="coiled-coil region" evidence="1">
    <location>
        <begin position="39"/>
        <end position="66"/>
    </location>
</feature>
<protein>
    <recommendedName>
        <fullName evidence="3">DUF4988 domain-containing protein</fullName>
    </recommendedName>
</protein>
<keyword evidence="2" id="KW-0732">Signal</keyword>